<dbReference type="GO" id="GO:0005743">
    <property type="term" value="C:mitochondrial inner membrane"/>
    <property type="evidence" value="ECO:0007669"/>
    <property type="project" value="UniProtKB-SubCell"/>
</dbReference>
<dbReference type="Gene3D" id="3.40.50.300">
    <property type="entry name" value="P-loop containing nucleotide triphosphate hydrolases"/>
    <property type="match status" value="1"/>
</dbReference>
<dbReference type="Proteomes" id="UP000695562">
    <property type="component" value="Unassembled WGS sequence"/>
</dbReference>
<keyword evidence="5" id="KW-0067">ATP-binding</keyword>
<dbReference type="GO" id="GO:0015421">
    <property type="term" value="F:ABC-type oligopeptide transporter activity"/>
    <property type="evidence" value="ECO:0007669"/>
    <property type="project" value="TreeGrafter"/>
</dbReference>
<evidence type="ECO:0000256" key="2">
    <source>
        <dbReference type="ARBA" id="ARBA00022448"/>
    </source>
</evidence>
<dbReference type="GO" id="GO:0090374">
    <property type="term" value="P:oligopeptide export from mitochondrion"/>
    <property type="evidence" value="ECO:0007669"/>
    <property type="project" value="TreeGrafter"/>
</dbReference>
<protein>
    <recommendedName>
        <fullName evidence="13">ABC transporter B family protein</fullName>
    </recommendedName>
</protein>
<feature type="transmembrane region" description="Helical" evidence="8">
    <location>
        <begin position="151"/>
        <end position="170"/>
    </location>
</feature>
<dbReference type="AlphaFoldDB" id="A0A8J4PXN9"/>
<dbReference type="FunFam" id="1.20.1560.10:FF:000058">
    <property type="entry name" value="ABC transporter B family member 25"/>
    <property type="match status" value="1"/>
</dbReference>
<dbReference type="InterPro" id="IPR039421">
    <property type="entry name" value="Type_1_exporter"/>
</dbReference>
<accession>A0A8J4PXN9</accession>
<dbReference type="FunFam" id="3.40.50.300:FF:000403">
    <property type="entry name" value="ATP-binding cassette sub-family B member 8, mitochondrial"/>
    <property type="match status" value="1"/>
</dbReference>
<dbReference type="PANTHER" id="PTHR43394:SF1">
    <property type="entry name" value="ATP-BINDING CASSETTE SUB-FAMILY B MEMBER 10, MITOCHONDRIAL"/>
    <property type="match status" value="1"/>
</dbReference>
<evidence type="ECO:0008006" key="13">
    <source>
        <dbReference type="Google" id="ProtNLM"/>
    </source>
</evidence>
<evidence type="ECO:0000259" key="10">
    <source>
        <dbReference type="PROSITE" id="PS50929"/>
    </source>
</evidence>
<evidence type="ECO:0000256" key="5">
    <source>
        <dbReference type="ARBA" id="ARBA00022840"/>
    </source>
</evidence>
<dbReference type="GO" id="GO:0005524">
    <property type="term" value="F:ATP binding"/>
    <property type="evidence" value="ECO:0007669"/>
    <property type="project" value="UniProtKB-KW"/>
</dbReference>
<sequence length="846" mass="93094">MSRKVERQRLLDKDRDLENGVSLDKPINTQDVILGSRGNKDDSDLYDDGLSVVEKQKQRSTLYSLKLFTTVLLFGFIISTNVLFFVGNRVIFYPNPVNSTTTTTSSNSTITPGMMDQFNMKYFIYFSTFDVLLLSYILSVFWVVCIFIQGYLYQLSTMVMSVLGLVYLIAKSSLSIPLLVKSLEGEYVSPDILPPNSTILTNSASRQLTIACLANSIGLVVIYLALNVYPTIVYRVEYNIQAAKDKKKHSDAEAMDSVHNKKKRESRINTSGNAKRLAVLSKPELPLILCGMIALIFSSLSSLAIPAFFGQIVEVLSTTGDINTLNNSTMALVIIFVVGSLATSIRAYLFTLAGQRFVARMRNELFGAIIKQDVSFFDQSRTGELINRLASDTQVLQNTVTVNISMAVRYTIQIIGTIILLFVTNWRLTLVMLAIIPVLAISAVFYGKKVKLLGKEVQEILAKTSTTAEQVISNVRTVKAFAKEEKFVAIYGKDVHESYLLGKTLAIAGGIFSGSVFLIAQLAIVLIVYIGAKQVLNGQTTTGNLTSFLLYTLTVAMALAFVSSLFGDFMQAIGASDRIFELMDKIPSIPMSGGQVFSNPPVGEIELNDITFTYPTKGSQVLKNISLKLQTGTITALVGPSGGGKSTIVSLIERFYDPDSGLITLDGVDIKQIDLKWYRGIIGYVSQEPLLFAGSIRENISFGIENASMEDIVAAAEKANAHQFIEQFENKYDSYVGERGVILSGGQRQRIAIARALLLNPKILLLDEATSALDAESEYLVKEAIDRLMRDRTVLVIAHRLSTVVNATTVLVINQGTISERGTHDELVKNESGIYYNLVKRQLGSN</sequence>
<evidence type="ECO:0000313" key="12">
    <source>
        <dbReference type="Proteomes" id="UP000695562"/>
    </source>
</evidence>
<comment type="subcellular location">
    <subcellularLocation>
        <location evidence="1">Mitochondrion inner membrane</location>
        <topology evidence="1">Multi-pass membrane protein</topology>
    </subcellularLocation>
</comment>
<evidence type="ECO:0000256" key="8">
    <source>
        <dbReference type="SAM" id="Phobius"/>
    </source>
</evidence>
<dbReference type="SUPFAM" id="SSF90123">
    <property type="entry name" value="ABC transporter transmembrane region"/>
    <property type="match status" value="1"/>
</dbReference>
<feature type="transmembrane region" description="Helical" evidence="8">
    <location>
        <begin position="285"/>
        <end position="309"/>
    </location>
</feature>
<feature type="transmembrane region" description="Helical" evidence="8">
    <location>
        <begin position="430"/>
        <end position="447"/>
    </location>
</feature>
<evidence type="ECO:0000259" key="9">
    <source>
        <dbReference type="PROSITE" id="PS50893"/>
    </source>
</evidence>
<dbReference type="GO" id="GO:0016887">
    <property type="term" value="F:ATP hydrolysis activity"/>
    <property type="evidence" value="ECO:0007669"/>
    <property type="project" value="InterPro"/>
</dbReference>
<evidence type="ECO:0000256" key="6">
    <source>
        <dbReference type="ARBA" id="ARBA00022989"/>
    </source>
</evidence>
<keyword evidence="3 8" id="KW-0812">Transmembrane</keyword>
<feature type="transmembrane region" description="Helical" evidence="8">
    <location>
        <begin position="65"/>
        <end position="86"/>
    </location>
</feature>
<name>A0A8J4PXN9_9MYCE</name>
<feature type="transmembrane region" description="Helical" evidence="8">
    <location>
        <begin position="208"/>
        <end position="226"/>
    </location>
</feature>
<dbReference type="PROSITE" id="PS00211">
    <property type="entry name" value="ABC_TRANSPORTER_1"/>
    <property type="match status" value="1"/>
</dbReference>
<comment type="caution">
    <text evidence="11">The sequence shown here is derived from an EMBL/GenBank/DDBJ whole genome shotgun (WGS) entry which is preliminary data.</text>
</comment>
<dbReference type="Pfam" id="PF00664">
    <property type="entry name" value="ABC_membrane"/>
    <property type="match status" value="1"/>
</dbReference>
<gene>
    <name evidence="11" type="ORF">CYY_003463</name>
</gene>
<feature type="transmembrane region" description="Helical" evidence="8">
    <location>
        <begin position="122"/>
        <end position="144"/>
    </location>
</feature>
<evidence type="ECO:0000313" key="11">
    <source>
        <dbReference type="EMBL" id="KAF2075245.1"/>
    </source>
</evidence>
<feature type="domain" description="ABC transporter" evidence="9">
    <location>
        <begin position="605"/>
        <end position="840"/>
    </location>
</feature>
<proteinExistence type="predicted"/>
<dbReference type="InterPro" id="IPR027417">
    <property type="entry name" value="P-loop_NTPase"/>
</dbReference>
<dbReference type="InterPro" id="IPR003439">
    <property type="entry name" value="ABC_transporter-like_ATP-bd"/>
</dbReference>
<feature type="transmembrane region" description="Helical" evidence="8">
    <location>
        <begin position="505"/>
        <end position="528"/>
    </location>
</feature>
<evidence type="ECO:0000256" key="3">
    <source>
        <dbReference type="ARBA" id="ARBA00022692"/>
    </source>
</evidence>
<reference evidence="11" key="1">
    <citation type="submission" date="2020-01" db="EMBL/GenBank/DDBJ databases">
        <title>Development of genomics and gene disruption for Polysphondylium violaceum indicates a role for the polyketide synthase stlB in stalk morphogenesis.</title>
        <authorList>
            <person name="Narita B."/>
            <person name="Kawabe Y."/>
            <person name="Kin K."/>
            <person name="Saito T."/>
            <person name="Gibbs R."/>
            <person name="Kuspa A."/>
            <person name="Muzny D."/>
            <person name="Queller D."/>
            <person name="Richards S."/>
            <person name="Strassman J."/>
            <person name="Sucgang R."/>
            <person name="Worley K."/>
            <person name="Schaap P."/>
        </authorList>
    </citation>
    <scope>NUCLEOTIDE SEQUENCE</scope>
    <source>
        <strain evidence="11">QSvi11</strain>
    </source>
</reference>
<dbReference type="Gene3D" id="1.20.1560.10">
    <property type="entry name" value="ABC transporter type 1, transmembrane domain"/>
    <property type="match status" value="1"/>
</dbReference>
<evidence type="ECO:0000256" key="4">
    <source>
        <dbReference type="ARBA" id="ARBA00022741"/>
    </source>
</evidence>
<dbReference type="InterPro" id="IPR003593">
    <property type="entry name" value="AAA+_ATPase"/>
</dbReference>
<dbReference type="OrthoDB" id="6500128at2759"/>
<dbReference type="SUPFAM" id="SSF52540">
    <property type="entry name" value="P-loop containing nucleoside triphosphate hydrolases"/>
    <property type="match status" value="1"/>
</dbReference>
<dbReference type="SMART" id="SM00382">
    <property type="entry name" value="AAA"/>
    <property type="match status" value="1"/>
</dbReference>
<keyword evidence="12" id="KW-1185">Reference proteome</keyword>
<dbReference type="InterPro" id="IPR036640">
    <property type="entry name" value="ABC1_TM_sf"/>
</dbReference>
<dbReference type="EMBL" id="AJWJ01000108">
    <property type="protein sequence ID" value="KAF2075245.1"/>
    <property type="molecule type" value="Genomic_DNA"/>
</dbReference>
<keyword evidence="6 8" id="KW-1133">Transmembrane helix</keyword>
<keyword evidence="4" id="KW-0547">Nucleotide-binding</keyword>
<dbReference type="InterPro" id="IPR011527">
    <property type="entry name" value="ABC1_TM_dom"/>
</dbReference>
<dbReference type="InterPro" id="IPR017871">
    <property type="entry name" value="ABC_transporter-like_CS"/>
</dbReference>
<organism evidence="11 12">
    <name type="scientific">Polysphondylium violaceum</name>
    <dbReference type="NCBI Taxonomy" id="133409"/>
    <lineage>
        <taxon>Eukaryota</taxon>
        <taxon>Amoebozoa</taxon>
        <taxon>Evosea</taxon>
        <taxon>Eumycetozoa</taxon>
        <taxon>Dictyostelia</taxon>
        <taxon>Dictyosteliales</taxon>
        <taxon>Dictyosteliaceae</taxon>
        <taxon>Polysphondylium</taxon>
    </lineage>
</organism>
<feature type="transmembrane region" description="Helical" evidence="8">
    <location>
        <begin position="548"/>
        <end position="569"/>
    </location>
</feature>
<keyword evidence="2" id="KW-0813">Transport</keyword>
<dbReference type="Pfam" id="PF00005">
    <property type="entry name" value="ABC_tran"/>
    <property type="match status" value="1"/>
</dbReference>
<dbReference type="PROSITE" id="PS50893">
    <property type="entry name" value="ABC_TRANSPORTER_2"/>
    <property type="match status" value="1"/>
</dbReference>
<evidence type="ECO:0000256" key="1">
    <source>
        <dbReference type="ARBA" id="ARBA00004448"/>
    </source>
</evidence>
<dbReference type="PROSITE" id="PS50929">
    <property type="entry name" value="ABC_TM1F"/>
    <property type="match status" value="1"/>
</dbReference>
<dbReference type="CDD" id="cd18780">
    <property type="entry name" value="ABC_6TM_AtABCB27_like"/>
    <property type="match status" value="1"/>
</dbReference>
<evidence type="ECO:0000256" key="7">
    <source>
        <dbReference type="ARBA" id="ARBA00023136"/>
    </source>
</evidence>
<dbReference type="PANTHER" id="PTHR43394">
    <property type="entry name" value="ATP-DEPENDENT PERMEASE MDL1, MITOCHONDRIAL"/>
    <property type="match status" value="1"/>
</dbReference>
<feature type="transmembrane region" description="Helical" evidence="8">
    <location>
        <begin position="329"/>
        <end position="353"/>
    </location>
</feature>
<feature type="domain" description="ABC transmembrane type-1" evidence="10">
    <location>
        <begin position="291"/>
        <end position="571"/>
    </location>
</feature>
<keyword evidence="7 8" id="KW-0472">Membrane</keyword>